<dbReference type="SUPFAM" id="SSF57701">
    <property type="entry name" value="Zn2/Cys6 DNA-binding domain"/>
    <property type="match status" value="2"/>
</dbReference>
<feature type="compositionally biased region" description="Polar residues" evidence="6">
    <location>
        <begin position="191"/>
        <end position="210"/>
    </location>
</feature>
<dbReference type="InterPro" id="IPR036864">
    <property type="entry name" value="Zn2-C6_fun-type_DNA-bd_sf"/>
</dbReference>
<keyword evidence="2" id="KW-0479">Metal-binding</keyword>
<name>A0A9W8YV09_9PEZI</name>
<organism evidence="8 9">
    <name type="scientific">Gnomoniopsis smithogilvyi</name>
    <dbReference type="NCBI Taxonomy" id="1191159"/>
    <lineage>
        <taxon>Eukaryota</taxon>
        <taxon>Fungi</taxon>
        <taxon>Dikarya</taxon>
        <taxon>Ascomycota</taxon>
        <taxon>Pezizomycotina</taxon>
        <taxon>Sordariomycetes</taxon>
        <taxon>Sordariomycetidae</taxon>
        <taxon>Diaporthales</taxon>
        <taxon>Gnomoniaceae</taxon>
        <taxon>Gnomoniopsis</taxon>
    </lineage>
</organism>
<dbReference type="CDD" id="cd12148">
    <property type="entry name" value="fungal_TF_MHR"/>
    <property type="match status" value="1"/>
</dbReference>
<dbReference type="GO" id="GO:0003677">
    <property type="term" value="F:DNA binding"/>
    <property type="evidence" value="ECO:0007669"/>
    <property type="project" value="InterPro"/>
</dbReference>
<comment type="subcellular location">
    <subcellularLocation>
        <location evidence="1">Nucleus</location>
    </subcellularLocation>
</comment>
<feature type="region of interest" description="Disordered" evidence="6">
    <location>
        <begin position="419"/>
        <end position="438"/>
    </location>
</feature>
<evidence type="ECO:0000313" key="9">
    <source>
        <dbReference type="Proteomes" id="UP001140453"/>
    </source>
</evidence>
<evidence type="ECO:0000256" key="3">
    <source>
        <dbReference type="ARBA" id="ARBA00023015"/>
    </source>
</evidence>
<accession>A0A9W8YV09</accession>
<dbReference type="EMBL" id="JAPEVB010000003">
    <property type="protein sequence ID" value="KAJ4392143.1"/>
    <property type="molecule type" value="Genomic_DNA"/>
</dbReference>
<dbReference type="InterPro" id="IPR007219">
    <property type="entry name" value="XnlR_reg_dom"/>
</dbReference>
<feature type="domain" description="Zn(2)-C6 fungal-type" evidence="7">
    <location>
        <begin position="123"/>
        <end position="153"/>
    </location>
</feature>
<keyword evidence="5" id="KW-0539">Nucleus</keyword>
<sequence length="939" mass="104385">MEYTTAGSPGIRGHAFSQSSASSPGLEGQLPQASPTTDASPPPAKRRRTRTDRPNGNGCLNCRARKVKCPGKPEHGGACKACLKFNFECNFAKGDDGPAKVVRVPPSIHRTEAGTPRARAPKACNECHAHKTRCTSEHPQCRRCKAMNIECVYEKSKRKSESVSGPRTTATSNRAVTSSQPLAIPVEQPHKIQQSIEPDQVASPSVSPSPLTDRHRGMSSTQNLLVEDILARKVIVTNHFRMWFKIWARVPLINFLNEKSTYLEIEENRLNQNIGKIVCAITTRFLNPGLKQLPPFAEMCVEDVEKYILQHMGAFLKEKGRDNLIILVITICHFWLELEMGKVWMFMGLAGRMVTALQLNWDGAGETPSEQESVRRAVWEVWKLDRRLAGGYDEHLTLRDEFMHLSRPVRDEDIPEDDMGAIASAPGSRPVPSPRQPSGRPPLCVFHIDLYRMKHHILFVTKKLAISPTPHPRPRVELSQVLESVNQLQCRLFQFHQSLPDDLKVSDSSIGKWALSPDCGSYVMIYTMFCELHIDLYRFSIPGLREEADPEIARQLPQDFVEKSRNQAVGYAVSLSRFWQSIQAHVSQRPSDDGTEKLLSYDTTLILSIIQSTKVLLAARKHVLFTHLGEGSSAPLVREPITDHCLAALIQSNMGLLDAYAHFIPRTVEIYTRDLRAAVQNFQRGIPYDNPRQTIGMPARKPPQNVRLPGPHYMLEQAIAPPEEDDRAMHRNKSGADILFRQKKQASNDALNPSHGSSIQEDALNPEKPDIPVWLATARARDAPTTMSSTPTMPQQSPQTPFSPQQNHYGKQHSDSPAVPAGPQTDPPALWENGLNKVHQHSGDSQALVGNHIPPNYWPHQPPTTFEIPEMAPNHSTGRPASLPLVYGQGQGAEASATPPQLPFPVAGQARSLLANVTPGYYVRAAGTLQKYPADIVHS</sequence>
<dbReference type="GO" id="GO:0008270">
    <property type="term" value="F:zinc ion binding"/>
    <property type="evidence" value="ECO:0007669"/>
    <property type="project" value="InterPro"/>
</dbReference>
<dbReference type="InterPro" id="IPR001138">
    <property type="entry name" value="Zn2Cys6_DnaBD"/>
</dbReference>
<dbReference type="PANTHER" id="PTHR47338:SF7">
    <property type="entry name" value="ZN(II)2CYS6 TRANSCRIPTION FACTOR (EUROFUNG)"/>
    <property type="match status" value="1"/>
</dbReference>
<evidence type="ECO:0000256" key="2">
    <source>
        <dbReference type="ARBA" id="ARBA00022723"/>
    </source>
</evidence>
<dbReference type="SMART" id="SM00906">
    <property type="entry name" value="Fungal_trans"/>
    <property type="match status" value="1"/>
</dbReference>
<dbReference type="SMART" id="SM00066">
    <property type="entry name" value="GAL4"/>
    <property type="match status" value="2"/>
</dbReference>
<dbReference type="PROSITE" id="PS50048">
    <property type="entry name" value="ZN2_CY6_FUNGAL_2"/>
    <property type="match status" value="2"/>
</dbReference>
<proteinExistence type="predicted"/>
<evidence type="ECO:0000256" key="4">
    <source>
        <dbReference type="ARBA" id="ARBA00023163"/>
    </source>
</evidence>
<feature type="region of interest" description="Disordered" evidence="6">
    <location>
        <begin position="160"/>
        <end position="218"/>
    </location>
</feature>
<comment type="caution">
    <text evidence="8">The sequence shown here is derived from an EMBL/GenBank/DDBJ whole genome shotgun (WGS) entry which is preliminary data.</text>
</comment>
<reference evidence="8" key="1">
    <citation type="submission" date="2022-10" db="EMBL/GenBank/DDBJ databases">
        <title>Tapping the CABI collections for fungal endophytes: first genome assemblies for Collariella, Neodidymelliopsis, Ascochyta clinopodiicola, Didymella pomorum, Didymosphaeria variabile, Neocosmospora piperis and Neocucurbitaria cava.</title>
        <authorList>
            <person name="Hill R."/>
        </authorList>
    </citation>
    <scope>NUCLEOTIDE SEQUENCE</scope>
    <source>
        <strain evidence="8">IMI 355082</strain>
    </source>
</reference>
<dbReference type="AlphaFoldDB" id="A0A9W8YV09"/>
<dbReference type="PROSITE" id="PS00463">
    <property type="entry name" value="ZN2_CY6_FUNGAL_1"/>
    <property type="match status" value="1"/>
</dbReference>
<dbReference type="Pfam" id="PF00172">
    <property type="entry name" value="Zn_clus"/>
    <property type="match status" value="2"/>
</dbReference>
<evidence type="ECO:0000256" key="5">
    <source>
        <dbReference type="ARBA" id="ARBA00023242"/>
    </source>
</evidence>
<dbReference type="InterPro" id="IPR050815">
    <property type="entry name" value="TF_fung"/>
</dbReference>
<evidence type="ECO:0000259" key="7">
    <source>
        <dbReference type="PROSITE" id="PS50048"/>
    </source>
</evidence>
<protein>
    <recommendedName>
        <fullName evidence="7">Zn(2)-C6 fungal-type domain-containing protein</fullName>
    </recommendedName>
</protein>
<dbReference type="GO" id="GO:0000981">
    <property type="term" value="F:DNA-binding transcription factor activity, RNA polymerase II-specific"/>
    <property type="evidence" value="ECO:0007669"/>
    <property type="project" value="InterPro"/>
</dbReference>
<dbReference type="Proteomes" id="UP001140453">
    <property type="component" value="Unassembled WGS sequence"/>
</dbReference>
<dbReference type="GO" id="GO:0005634">
    <property type="term" value="C:nucleus"/>
    <property type="evidence" value="ECO:0007669"/>
    <property type="project" value="UniProtKB-SubCell"/>
</dbReference>
<evidence type="ECO:0000313" key="8">
    <source>
        <dbReference type="EMBL" id="KAJ4392143.1"/>
    </source>
</evidence>
<feature type="compositionally biased region" description="Polar residues" evidence="6">
    <location>
        <begin position="745"/>
        <end position="760"/>
    </location>
</feature>
<dbReference type="OrthoDB" id="4685598at2759"/>
<keyword evidence="3" id="KW-0805">Transcription regulation</keyword>
<feature type="region of interest" description="Disordered" evidence="6">
    <location>
        <begin position="781"/>
        <end position="835"/>
    </location>
</feature>
<feature type="region of interest" description="Disordered" evidence="6">
    <location>
        <begin position="744"/>
        <end position="767"/>
    </location>
</feature>
<feature type="region of interest" description="Disordered" evidence="6">
    <location>
        <begin position="1"/>
        <end position="56"/>
    </location>
</feature>
<dbReference type="Gene3D" id="4.10.240.10">
    <property type="entry name" value="Zn(2)-C6 fungal-type DNA-binding domain"/>
    <property type="match status" value="2"/>
</dbReference>
<gene>
    <name evidence="8" type="ORF">N0V93_005766</name>
</gene>
<feature type="compositionally biased region" description="Low complexity" evidence="6">
    <location>
        <begin position="784"/>
        <end position="806"/>
    </location>
</feature>
<evidence type="ECO:0000256" key="1">
    <source>
        <dbReference type="ARBA" id="ARBA00004123"/>
    </source>
</evidence>
<feature type="domain" description="Zn(2)-C6 fungal-type" evidence="7">
    <location>
        <begin position="58"/>
        <end position="91"/>
    </location>
</feature>
<keyword evidence="4" id="KW-0804">Transcription</keyword>
<evidence type="ECO:0000256" key="6">
    <source>
        <dbReference type="SAM" id="MobiDB-lite"/>
    </source>
</evidence>
<feature type="compositionally biased region" description="Polar residues" evidence="6">
    <location>
        <begin position="162"/>
        <end position="181"/>
    </location>
</feature>
<dbReference type="PANTHER" id="PTHR47338">
    <property type="entry name" value="ZN(II)2CYS6 TRANSCRIPTION FACTOR (EUROFUNG)-RELATED"/>
    <property type="match status" value="1"/>
</dbReference>
<dbReference type="GO" id="GO:0006351">
    <property type="term" value="P:DNA-templated transcription"/>
    <property type="evidence" value="ECO:0007669"/>
    <property type="project" value="InterPro"/>
</dbReference>
<keyword evidence="9" id="KW-1185">Reference proteome</keyword>
<dbReference type="Pfam" id="PF04082">
    <property type="entry name" value="Fungal_trans"/>
    <property type="match status" value="1"/>
</dbReference>
<dbReference type="CDD" id="cd00067">
    <property type="entry name" value="GAL4"/>
    <property type="match status" value="2"/>
</dbReference>